<dbReference type="Proteomes" id="UP001197609">
    <property type="component" value="Unassembled WGS sequence"/>
</dbReference>
<dbReference type="AlphaFoldDB" id="A0AAJ1ALC6"/>
<evidence type="ECO:0000313" key="3">
    <source>
        <dbReference type="Proteomes" id="UP001197609"/>
    </source>
</evidence>
<evidence type="ECO:0000256" key="1">
    <source>
        <dbReference type="SAM" id="Phobius"/>
    </source>
</evidence>
<keyword evidence="1" id="KW-1133">Transmembrane helix</keyword>
<keyword evidence="1" id="KW-0812">Transmembrane</keyword>
<reference evidence="2 3" key="1">
    <citation type="journal article" date="2021" name="bioRxiv">
        <title>Unraveling nitrogen, sulfur and carbon metabolic pathways and microbial community transcriptional responses to substrate deprivation and toxicity stresses in a bioreactor mimicking anoxic brackish coastal sediment conditions.</title>
        <authorList>
            <person name="Martins P.D."/>
            <person name="Echeveste M.J."/>
            <person name="Arshad A."/>
            <person name="Kurth J."/>
            <person name="Ouboter H."/>
            <person name="Jetten M.S.M."/>
            <person name="Welte C.U."/>
        </authorList>
    </citation>
    <scope>NUCLEOTIDE SEQUENCE [LARGE SCALE GENOMIC DNA]</scope>
    <source>
        <strain evidence="2">MAG_38</strain>
    </source>
</reference>
<proteinExistence type="predicted"/>
<evidence type="ECO:0000313" key="2">
    <source>
        <dbReference type="EMBL" id="MBZ0160596.1"/>
    </source>
</evidence>
<accession>A0AAJ1ALC6</accession>
<keyword evidence="1" id="KW-0472">Membrane</keyword>
<dbReference type="EMBL" id="JAIOIU010000136">
    <property type="protein sequence ID" value="MBZ0160596.1"/>
    <property type="molecule type" value="Genomic_DNA"/>
</dbReference>
<organism evidence="2 3">
    <name type="scientific">Candidatus Methylomirabilis tolerans</name>
    <dbReference type="NCBI Taxonomy" id="3123416"/>
    <lineage>
        <taxon>Bacteria</taxon>
        <taxon>Candidatus Methylomirabilota</taxon>
        <taxon>Candidatus Methylomirabilia</taxon>
        <taxon>Candidatus Methylomirabilales</taxon>
        <taxon>Candidatus Methylomirabilaceae</taxon>
        <taxon>Candidatus Methylomirabilis</taxon>
    </lineage>
</organism>
<feature type="transmembrane region" description="Helical" evidence="1">
    <location>
        <begin position="21"/>
        <end position="43"/>
    </location>
</feature>
<comment type="caution">
    <text evidence="2">The sequence shown here is derived from an EMBL/GenBank/DDBJ whole genome shotgun (WGS) entry which is preliminary data.</text>
</comment>
<name>A0AAJ1ALC6_9BACT</name>
<sequence>MVKWKIVTTRRRLKVGDDRGLILPLALLVTVILGILAAAILSIGGSEAQIASNHLRAIQADFLAEAGLEHAFNWLLADTGRMTNPTPISGQLATGNYNVLYQAAGTNTVRVVSTGTTIGGAQQIRRAIMSTFFHSDNAIRTNGPLTIQGSTEVEGTTELNGQCGSVHTNSNLELDGSKVTITGSATANGAYTVTGSPSVGPGSGGAKPKETIPAINPTDFLNTATATLSADHLFQMKANGQVLDGSGGQIADLADPDFGDTYCGWKYTAGPSAEWEVRSGSGTPCNGTFYFEGNATVTSSPGSTSTPWKTTIIATGDVIVSGNPTIGADAAYTVQDTLFVAGRDAKISGTPSNAYNGLIAAHEQFAISGTPTINGFIIGEDKSAISSTVTSNTVSGNPTINYNCGLNPPLQSPLQILSWGL</sequence>
<protein>
    <submittedName>
        <fullName evidence="2">Pilus assembly PilX N-terminal domain-containing protein</fullName>
    </submittedName>
</protein>
<gene>
    <name evidence="2" type="ORF">K8G79_10760</name>
</gene>